<dbReference type="Proteomes" id="UP000316882">
    <property type="component" value="Unassembled WGS sequence"/>
</dbReference>
<dbReference type="AlphaFoldDB" id="A0A4Y3PLB8"/>
<evidence type="ECO:0000313" key="2">
    <source>
        <dbReference type="Proteomes" id="UP000316882"/>
    </source>
</evidence>
<organism evidence="1 2">
    <name type="scientific">Brevibacillus parabrevis</name>
    <dbReference type="NCBI Taxonomy" id="54914"/>
    <lineage>
        <taxon>Bacteria</taxon>
        <taxon>Bacillati</taxon>
        <taxon>Bacillota</taxon>
        <taxon>Bacilli</taxon>
        <taxon>Bacillales</taxon>
        <taxon>Paenibacillaceae</taxon>
        <taxon>Brevibacillus</taxon>
    </lineage>
</organism>
<keyword evidence="2" id="KW-1185">Reference proteome</keyword>
<name>A0A4Y3PLB8_BREPA</name>
<comment type="caution">
    <text evidence="1">The sequence shown here is derived from an EMBL/GenBank/DDBJ whole genome shotgun (WGS) entry which is preliminary data.</text>
</comment>
<proteinExistence type="predicted"/>
<protein>
    <submittedName>
        <fullName evidence="1">Uncharacterized protein</fullName>
    </submittedName>
</protein>
<accession>A0A4Y3PLB8</accession>
<gene>
    <name evidence="1" type="ORF">BPA01_37240</name>
</gene>
<sequence length="77" mass="8845">MGTGASRERNESRTNTTVFDCFTFIAKTEQLEAFQLHKKQREDSGRKALGESCSMNEPEYGLSTVNQTTFLRASWRY</sequence>
<reference evidence="1 2" key="1">
    <citation type="submission" date="2019-06" db="EMBL/GenBank/DDBJ databases">
        <title>Whole genome shotgun sequence of Brevibacillus parabrevis NBRC 12334.</title>
        <authorList>
            <person name="Hosoyama A."/>
            <person name="Uohara A."/>
            <person name="Ohji S."/>
            <person name="Ichikawa N."/>
        </authorList>
    </citation>
    <scope>NUCLEOTIDE SEQUENCE [LARGE SCALE GENOMIC DNA]</scope>
    <source>
        <strain evidence="1 2">NBRC 12334</strain>
    </source>
</reference>
<evidence type="ECO:0000313" key="1">
    <source>
        <dbReference type="EMBL" id="GEB34144.1"/>
    </source>
</evidence>
<dbReference type="EMBL" id="BJMH01000019">
    <property type="protein sequence ID" value="GEB34144.1"/>
    <property type="molecule type" value="Genomic_DNA"/>
</dbReference>